<evidence type="ECO:0000313" key="2">
    <source>
        <dbReference type="EMBL" id="BCR04879.1"/>
    </source>
</evidence>
<dbReference type="Pfam" id="PF08448">
    <property type="entry name" value="PAS_4"/>
    <property type="match status" value="1"/>
</dbReference>
<dbReference type="InterPro" id="IPR035965">
    <property type="entry name" value="PAS-like_dom_sf"/>
</dbReference>
<dbReference type="PROSITE" id="PS50112">
    <property type="entry name" value="PAS"/>
    <property type="match status" value="1"/>
</dbReference>
<keyword evidence="3" id="KW-1185">Reference proteome</keyword>
<dbReference type="SUPFAM" id="SSF55785">
    <property type="entry name" value="PYP-like sensor domain (PAS domain)"/>
    <property type="match status" value="1"/>
</dbReference>
<dbReference type="InterPro" id="IPR013656">
    <property type="entry name" value="PAS_4"/>
</dbReference>
<dbReference type="SMART" id="SM00091">
    <property type="entry name" value="PAS"/>
    <property type="match status" value="1"/>
</dbReference>
<dbReference type="CDD" id="cd00130">
    <property type="entry name" value="PAS"/>
    <property type="match status" value="1"/>
</dbReference>
<evidence type="ECO:0000259" key="1">
    <source>
        <dbReference type="PROSITE" id="PS50112"/>
    </source>
</evidence>
<feature type="domain" description="PAS" evidence="1">
    <location>
        <begin position="6"/>
        <end position="59"/>
    </location>
</feature>
<dbReference type="EMBL" id="AP024355">
    <property type="protein sequence ID" value="BCR04879.1"/>
    <property type="molecule type" value="Genomic_DNA"/>
</dbReference>
<reference evidence="2 3" key="1">
    <citation type="journal article" date="2016" name="C (Basel)">
        <title>Selective Growth of and Electricity Production by Marine Exoelectrogenic Bacteria in Self-Aggregated Hydrogel of Microbially Reduced Graphene Oxide.</title>
        <authorList>
            <person name="Yoshida N."/>
            <person name="Goto Y."/>
            <person name="Miyata Y."/>
        </authorList>
    </citation>
    <scope>NUCLEOTIDE SEQUENCE [LARGE SCALE GENOMIC DNA]</scope>
    <source>
        <strain evidence="2 3">NIT-T3</strain>
    </source>
</reference>
<keyword evidence="2" id="KW-0808">Transferase</keyword>
<sequence>MPESFPPQFYRQIIDQAPDAVLFSDREGIIRLWNRGCELVFGYSAAEALGQSLDLIIPERLRGRHWEGYWRVMETGETRYGTDLLSVPALHRDGHQLSCAFSIVMLKDEQGMPLGVASIMRDVTAAFDKEKALKKRIAELELAQATGA</sequence>
<gene>
    <name evidence="2" type="ORF">DESUT3_19480</name>
</gene>
<proteinExistence type="predicted"/>
<evidence type="ECO:0000313" key="3">
    <source>
        <dbReference type="Proteomes" id="UP001319827"/>
    </source>
</evidence>
<organism evidence="2 3">
    <name type="scientific">Desulfuromonas versatilis</name>
    <dbReference type="NCBI Taxonomy" id="2802975"/>
    <lineage>
        <taxon>Bacteria</taxon>
        <taxon>Pseudomonadati</taxon>
        <taxon>Thermodesulfobacteriota</taxon>
        <taxon>Desulfuromonadia</taxon>
        <taxon>Desulfuromonadales</taxon>
        <taxon>Desulfuromonadaceae</taxon>
        <taxon>Desulfuromonas</taxon>
    </lineage>
</organism>
<dbReference type="GO" id="GO:0016301">
    <property type="term" value="F:kinase activity"/>
    <property type="evidence" value="ECO:0007669"/>
    <property type="project" value="UniProtKB-KW"/>
</dbReference>
<name>A0ABN6E084_9BACT</name>
<reference evidence="2 3" key="2">
    <citation type="journal article" date="2021" name="Int. J. Syst. Evol. Microbiol.">
        <title>Isolation and Polyphasic Characterization of Desulfuromonas versatilis sp. Nov., an Electrogenic Bacteria Capable of Versatile Metabolism Isolated from a Graphene Oxide-Reducing Enrichment Culture.</title>
        <authorList>
            <person name="Xie L."/>
            <person name="Yoshida N."/>
            <person name="Ishii S."/>
            <person name="Meng L."/>
        </authorList>
    </citation>
    <scope>NUCLEOTIDE SEQUENCE [LARGE SCALE GENOMIC DNA]</scope>
    <source>
        <strain evidence="2 3">NIT-T3</strain>
    </source>
</reference>
<keyword evidence="2" id="KW-0418">Kinase</keyword>
<dbReference type="Gene3D" id="3.30.450.20">
    <property type="entry name" value="PAS domain"/>
    <property type="match status" value="1"/>
</dbReference>
<dbReference type="RefSeq" id="WP_221252323.1">
    <property type="nucleotide sequence ID" value="NZ_AP024355.1"/>
</dbReference>
<dbReference type="NCBIfam" id="TIGR00229">
    <property type="entry name" value="sensory_box"/>
    <property type="match status" value="1"/>
</dbReference>
<accession>A0ABN6E084</accession>
<protein>
    <submittedName>
        <fullName evidence="2">Signal transduction histidine kinase</fullName>
    </submittedName>
</protein>
<dbReference type="Proteomes" id="UP001319827">
    <property type="component" value="Chromosome"/>
</dbReference>
<dbReference type="InterPro" id="IPR000014">
    <property type="entry name" value="PAS"/>
</dbReference>